<dbReference type="PANTHER" id="PTHR46008:SF2">
    <property type="entry name" value="LEAF RUST 10 DISEASE-RESISTANCE LOCUS RECEPTOR-LIKE PROTEIN KINASE-LIKE 1.4"/>
    <property type="match status" value="1"/>
</dbReference>
<reference evidence="4 5" key="1">
    <citation type="submission" date="2022-03" db="EMBL/GenBank/DDBJ databases">
        <authorList>
            <person name="Nunn A."/>
            <person name="Chopra R."/>
            <person name="Nunn A."/>
            <person name="Contreras Garrido A."/>
        </authorList>
    </citation>
    <scope>NUCLEOTIDE SEQUENCE [LARGE SCALE GENOMIC DNA]</scope>
</reference>
<evidence type="ECO:0000256" key="1">
    <source>
        <dbReference type="ARBA" id="ARBA00022741"/>
    </source>
</evidence>
<dbReference type="SUPFAM" id="SSF56112">
    <property type="entry name" value="Protein kinase-like (PK-like)"/>
    <property type="match status" value="1"/>
</dbReference>
<dbReference type="GO" id="GO:0005524">
    <property type="term" value="F:ATP binding"/>
    <property type="evidence" value="ECO:0007669"/>
    <property type="project" value="UniProtKB-KW"/>
</dbReference>
<proteinExistence type="predicted"/>
<dbReference type="Pfam" id="PF07714">
    <property type="entry name" value="PK_Tyr_Ser-Thr"/>
    <property type="match status" value="1"/>
</dbReference>
<dbReference type="AlphaFoldDB" id="A0AAU9RSE0"/>
<dbReference type="InterPro" id="IPR011009">
    <property type="entry name" value="Kinase-like_dom_sf"/>
</dbReference>
<evidence type="ECO:0000313" key="4">
    <source>
        <dbReference type="EMBL" id="CAH2049955.1"/>
    </source>
</evidence>
<accession>A0AAU9RSE0</accession>
<dbReference type="PROSITE" id="PS50011">
    <property type="entry name" value="PROTEIN_KINASE_DOM"/>
    <property type="match status" value="1"/>
</dbReference>
<evidence type="ECO:0000259" key="3">
    <source>
        <dbReference type="PROSITE" id="PS50011"/>
    </source>
</evidence>
<dbReference type="PANTHER" id="PTHR46008">
    <property type="entry name" value="LEAF RUST 10 DISEASE-RESISTANCE LOCUS RECEPTOR-LIKE PROTEIN KINASE-LIKE 1.4"/>
    <property type="match status" value="1"/>
</dbReference>
<evidence type="ECO:0000313" key="5">
    <source>
        <dbReference type="Proteomes" id="UP000836841"/>
    </source>
</evidence>
<evidence type="ECO:0000256" key="2">
    <source>
        <dbReference type="ARBA" id="ARBA00022840"/>
    </source>
</evidence>
<dbReference type="Proteomes" id="UP000836841">
    <property type="component" value="Unassembled WGS sequence"/>
</dbReference>
<organism evidence="4 5">
    <name type="scientific">Thlaspi arvense</name>
    <name type="common">Field penny-cress</name>
    <dbReference type="NCBI Taxonomy" id="13288"/>
    <lineage>
        <taxon>Eukaryota</taxon>
        <taxon>Viridiplantae</taxon>
        <taxon>Streptophyta</taxon>
        <taxon>Embryophyta</taxon>
        <taxon>Tracheophyta</taxon>
        <taxon>Spermatophyta</taxon>
        <taxon>Magnoliopsida</taxon>
        <taxon>eudicotyledons</taxon>
        <taxon>Gunneridae</taxon>
        <taxon>Pentapetalae</taxon>
        <taxon>rosids</taxon>
        <taxon>malvids</taxon>
        <taxon>Brassicales</taxon>
        <taxon>Brassicaceae</taxon>
        <taxon>Thlaspideae</taxon>
        <taxon>Thlaspi</taxon>
    </lineage>
</organism>
<name>A0AAU9RSE0_THLAR</name>
<dbReference type="Gene3D" id="3.30.200.20">
    <property type="entry name" value="Phosphorylase Kinase, domain 1"/>
    <property type="match status" value="1"/>
</dbReference>
<protein>
    <recommendedName>
        <fullName evidence="3">Protein kinase domain-containing protein</fullName>
    </recommendedName>
</protein>
<keyword evidence="2" id="KW-0067">ATP-binding</keyword>
<dbReference type="InterPro" id="IPR000719">
    <property type="entry name" value="Prot_kinase_dom"/>
</dbReference>
<dbReference type="EMBL" id="CAJVSB020000364">
    <property type="protein sequence ID" value="CAH2049955.1"/>
    <property type="molecule type" value="Genomic_DNA"/>
</dbReference>
<dbReference type="GO" id="GO:0004672">
    <property type="term" value="F:protein kinase activity"/>
    <property type="evidence" value="ECO:0007669"/>
    <property type="project" value="InterPro"/>
</dbReference>
<sequence>MSHRIKSRIPEQLGKLQDGRVVAVKRLYENNFKRVEQFMNEVEILTKLRHDNLVTLYGCTSKRSRELLLVYEYIPNGTVADHLTASGPTLVCSPGRSG</sequence>
<gene>
    <name evidence="4" type="ORF">TAV2_LOCUS8461</name>
</gene>
<keyword evidence="1" id="KW-0547">Nucleotide-binding</keyword>
<feature type="domain" description="Protein kinase" evidence="3">
    <location>
        <begin position="1"/>
        <end position="98"/>
    </location>
</feature>
<keyword evidence="5" id="KW-1185">Reference proteome</keyword>
<dbReference type="InterPro" id="IPR001245">
    <property type="entry name" value="Ser-Thr/Tyr_kinase_cat_dom"/>
</dbReference>
<comment type="caution">
    <text evidence="4">The sequence shown here is derived from an EMBL/GenBank/DDBJ whole genome shotgun (WGS) entry which is preliminary data.</text>
</comment>